<dbReference type="GO" id="GO:0046872">
    <property type="term" value="F:metal ion binding"/>
    <property type="evidence" value="ECO:0007669"/>
    <property type="project" value="InterPro"/>
</dbReference>
<dbReference type="Proteomes" id="UP000000740">
    <property type="component" value="Chromosome 2"/>
</dbReference>
<feature type="domain" description="HMA" evidence="1">
    <location>
        <begin position="2"/>
        <end position="67"/>
    </location>
</feature>
<proteinExistence type="predicted"/>
<dbReference type="Gene3D" id="3.30.70.100">
    <property type="match status" value="1"/>
</dbReference>
<dbReference type="RefSeq" id="WP_014050605.1">
    <property type="nucleotide sequence ID" value="NC_012028.1"/>
</dbReference>
<organism evidence="2 3">
    <name type="scientific">Halorubrum lacusprofundi (strain ATCC 49239 / DSM 5036 / JCM 8891 / ACAM 34)</name>
    <dbReference type="NCBI Taxonomy" id="416348"/>
    <lineage>
        <taxon>Archaea</taxon>
        <taxon>Methanobacteriati</taxon>
        <taxon>Methanobacteriota</taxon>
        <taxon>Stenosarchaea group</taxon>
        <taxon>Halobacteria</taxon>
        <taxon>Halobacteriales</taxon>
        <taxon>Haloferacaceae</taxon>
        <taxon>Halorubrum</taxon>
    </lineage>
</organism>
<dbReference type="HOGENOM" id="CLU_134973_13_1_2"/>
<dbReference type="SUPFAM" id="SSF55008">
    <property type="entry name" value="HMA, heavy metal-associated domain"/>
    <property type="match status" value="1"/>
</dbReference>
<dbReference type="InterPro" id="IPR036163">
    <property type="entry name" value="HMA_dom_sf"/>
</dbReference>
<dbReference type="KEGG" id="hla:Hlac_2989"/>
<evidence type="ECO:0000313" key="2">
    <source>
        <dbReference type="EMBL" id="ACM58535.1"/>
    </source>
</evidence>
<dbReference type="CDD" id="cd00371">
    <property type="entry name" value="HMA"/>
    <property type="match status" value="1"/>
</dbReference>
<dbReference type="EMBL" id="CP001366">
    <property type="protein sequence ID" value="ACM58535.1"/>
    <property type="molecule type" value="Genomic_DNA"/>
</dbReference>
<protein>
    <submittedName>
        <fullName evidence="2">Heavy metal transport/detoxification protein</fullName>
    </submittedName>
</protein>
<sequence>MQRKTISVTGMSCNGCEQTVGNALKTIDGVTRVDADHEGDTVEIVVEETVTDDDLHAAIEQAGYDVAA</sequence>
<evidence type="ECO:0000259" key="1">
    <source>
        <dbReference type="PROSITE" id="PS50846"/>
    </source>
</evidence>
<name>B9LWE5_HALLT</name>
<keyword evidence="3" id="KW-1185">Reference proteome</keyword>
<dbReference type="InterPro" id="IPR006121">
    <property type="entry name" value="HMA_dom"/>
</dbReference>
<accession>B9LWE5</accession>
<evidence type="ECO:0000313" key="3">
    <source>
        <dbReference type="Proteomes" id="UP000000740"/>
    </source>
</evidence>
<reference evidence="2 3" key="1">
    <citation type="journal article" date="2016" name="Stand. Genomic Sci.">
        <title>Complete genome sequence of the Antarctic Halorubrum lacusprofundi type strain ACAM 34.</title>
        <authorList>
            <person name="Anderson I.J."/>
            <person name="DasSarma P."/>
            <person name="Lucas S."/>
            <person name="Copeland A."/>
            <person name="Lapidus A."/>
            <person name="Del Rio T.G."/>
            <person name="Tice H."/>
            <person name="Dalin E."/>
            <person name="Bruce D.C."/>
            <person name="Goodwin L."/>
            <person name="Pitluck S."/>
            <person name="Sims D."/>
            <person name="Brettin T.S."/>
            <person name="Detter J.C."/>
            <person name="Han C.S."/>
            <person name="Larimer F."/>
            <person name="Hauser L."/>
            <person name="Land M."/>
            <person name="Ivanova N."/>
            <person name="Richardson P."/>
            <person name="Cavicchioli R."/>
            <person name="DasSarma S."/>
            <person name="Woese C.R."/>
            <person name="Kyrpides N.C."/>
        </authorList>
    </citation>
    <scope>NUCLEOTIDE SEQUENCE [LARGE SCALE GENOMIC DNA]</scope>
    <source>
        <strain evidence="3">ATCC 49239 / DSM 5036 / JCM 8891 / ACAM 34</strain>
    </source>
</reference>
<dbReference type="PROSITE" id="PS50846">
    <property type="entry name" value="HMA_2"/>
    <property type="match status" value="1"/>
</dbReference>
<dbReference type="GeneID" id="7398966"/>
<gene>
    <name evidence="2" type="ordered locus">Hlac_2989</name>
</gene>
<dbReference type="Pfam" id="PF00403">
    <property type="entry name" value="HMA"/>
    <property type="match status" value="1"/>
</dbReference>
<dbReference type="AlphaFoldDB" id="B9LWE5"/>
<dbReference type="eggNOG" id="arCOG02764">
    <property type="taxonomic scope" value="Archaea"/>
</dbReference>